<dbReference type="Proteomes" id="UP000248925">
    <property type="component" value="Unassembled WGS sequence"/>
</dbReference>
<gene>
    <name evidence="2" type="ORF">CPY51_30330</name>
</gene>
<protein>
    <recommendedName>
        <fullName evidence="4">Glutelin</fullName>
    </recommendedName>
</protein>
<evidence type="ECO:0000313" key="2">
    <source>
        <dbReference type="EMBL" id="PZM08047.1"/>
    </source>
</evidence>
<comment type="caution">
    <text evidence="2">The sequence shown here is derived from an EMBL/GenBank/DDBJ whole genome shotgun (WGS) entry which is preliminary data.</text>
</comment>
<feature type="chain" id="PRO_5015867633" description="Glutelin" evidence="1">
    <location>
        <begin position="27"/>
        <end position="162"/>
    </location>
</feature>
<dbReference type="RefSeq" id="WP_111164087.1">
    <property type="nucleotide sequence ID" value="NZ_PCDP01000076.1"/>
</dbReference>
<name>A0A2W4C3H8_9HYPH</name>
<evidence type="ECO:0000313" key="3">
    <source>
        <dbReference type="Proteomes" id="UP000248925"/>
    </source>
</evidence>
<reference evidence="2 3" key="1">
    <citation type="journal article" date="2018" name="Sci. Rep.">
        <title>Rhizobium tumorigenes sp. nov., a novel plant tumorigenic bacterium isolated from cane gall tumors on thornless blackberry.</title>
        <authorList>
            <person name="Kuzmanovi N."/>
            <person name="Smalla K."/>
            <person name="Gronow S."/>
            <person name="PuBawska J."/>
        </authorList>
    </citation>
    <scope>NUCLEOTIDE SEQUENCE [LARGE SCALE GENOMIC DNA]</scope>
    <source>
        <strain evidence="2 3">CCBAU 85046</strain>
    </source>
</reference>
<dbReference type="OrthoDB" id="8444574at2"/>
<organism evidence="2 3">
    <name type="scientific">Rhizobium tubonense</name>
    <dbReference type="NCBI Taxonomy" id="484088"/>
    <lineage>
        <taxon>Bacteria</taxon>
        <taxon>Pseudomonadati</taxon>
        <taxon>Pseudomonadota</taxon>
        <taxon>Alphaproteobacteria</taxon>
        <taxon>Hyphomicrobiales</taxon>
        <taxon>Rhizobiaceae</taxon>
        <taxon>Rhizobium/Agrobacterium group</taxon>
        <taxon>Rhizobium</taxon>
    </lineage>
</organism>
<feature type="signal peptide" evidence="1">
    <location>
        <begin position="1"/>
        <end position="26"/>
    </location>
</feature>
<keyword evidence="3" id="KW-1185">Reference proteome</keyword>
<accession>A0A2W4C3H8</accession>
<proteinExistence type="predicted"/>
<evidence type="ECO:0008006" key="4">
    <source>
        <dbReference type="Google" id="ProtNLM"/>
    </source>
</evidence>
<dbReference type="EMBL" id="PCDP01000076">
    <property type="protein sequence ID" value="PZM08047.1"/>
    <property type="molecule type" value="Genomic_DNA"/>
</dbReference>
<dbReference type="AlphaFoldDB" id="A0A2W4C3H8"/>
<evidence type="ECO:0000256" key="1">
    <source>
        <dbReference type="SAM" id="SignalP"/>
    </source>
</evidence>
<sequence length="162" mass="17765">MTEKTFVIICALGVLVLAPASSRATGFECPQLNDLHTPPLAMEIENVLPKGLLLEQPNELSSAITLLREHKMSTDNTINHIVTLYCPAIASDASLSDYEKADRMRQFARRATSLALSMNREQDIIYDVPLNANLAEAAKVEAEKSGLTVEEWIAKTVDDAIP</sequence>
<keyword evidence="1" id="KW-0732">Signal</keyword>